<evidence type="ECO:0000256" key="1">
    <source>
        <dbReference type="SAM" id="Phobius"/>
    </source>
</evidence>
<keyword evidence="1" id="KW-0812">Transmembrane</keyword>
<dbReference type="EMBL" id="FQZI01000002">
    <property type="protein sequence ID" value="SHI72408.1"/>
    <property type="molecule type" value="Genomic_DNA"/>
</dbReference>
<keyword evidence="1" id="KW-0472">Membrane</keyword>
<dbReference type="Proteomes" id="UP000184488">
    <property type="component" value="Unassembled WGS sequence"/>
</dbReference>
<evidence type="ECO:0000313" key="2">
    <source>
        <dbReference type="EMBL" id="SHI72408.1"/>
    </source>
</evidence>
<organism evidence="2 3">
    <name type="scientific">Flavobacterium terrae</name>
    <dbReference type="NCBI Taxonomy" id="415425"/>
    <lineage>
        <taxon>Bacteria</taxon>
        <taxon>Pseudomonadati</taxon>
        <taxon>Bacteroidota</taxon>
        <taxon>Flavobacteriia</taxon>
        <taxon>Flavobacteriales</taxon>
        <taxon>Flavobacteriaceae</taxon>
        <taxon>Flavobacterium</taxon>
    </lineage>
</organism>
<reference evidence="3" key="1">
    <citation type="submission" date="2016-11" db="EMBL/GenBank/DDBJ databases">
        <authorList>
            <person name="Varghese N."/>
            <person name="Submissions S."/>
        </authorList>
    </citation>
    <scope>NUCLEOTIDE SEQUENCE [LARGE SCALE GENOMIC DNA]</scope>
    <source>
        <strain evidence="3">DSM 18829</strain>
    </source>
</reference>
<dbReference type="AlphaFoldDB" id="A0A1M6DHC2"/>
<protein>
    <submittedName>
        <fullName evidence="2">Uncharacterized protein</fullName>
    </submittedName>
</protein>
<feature type="transmembrane region" description="Helical" evidence="1">
    <location>
        <begin position="78"/>
        <end position="96"/>
    </location>
</feature>
<keyword evidence="3" id="KW-1185">Reference proteome</keyword>
<evidence type="ECO:0000313" key="3">
    <source>
        <dbReference type="Proteomes" id="UP000184488"/>
    </source>
</evidence>
<proteinExistence type="predicted"/>
<accession>A0A1M6DHC2</accession>
<name>A0A1M6DHC2_9FLAO</name>
<gene>
    <name evidence="2" type="ORF">SAMN05444363_1439</name>
</gene>
<keyword evidence="1" id="KW-1133">Transmembrane helix</keyword>
<sequence length="97" mass="11499">MFFCLYLLFLGLEIFLLIDKFSKKIKNDYPEIFEKTKLYYGYYKDEWVNLVEINNDNFNKINGDSKSIYLDLKNNNKLLLFTFISFGLSGIIIVVLS</sequence>